<evidence type="ECO:0000313" key="2">
    <source>
        <dbReference type="EMBL" id="KAK2094545.1"/>
    </source>
</evidence>
<feature type="region of interest" description="Disordered" evidence="1">
    <location>
        <begin position="108"/>
        <end position="140"/>
    </location>
</feature>
<dbReference type="Proteomes" id="UP001266305">
    <property type="component" value="Unassembled WGS sequence"/>
</dbReference>
<evidence type="ECO:0000256" key="1">
    <source>
        <dbReference type="SAM" id="MobiDB-lite"/>
    </source>
</evidence>
<accession>A0ABQ9UCT0</accession>
<comment type="caution">
    <text evidence="2">The sequence shown here is derived from an EMBL/GenBank/DDBJ whole genome shotgun (WGS) entry which is preliminary data.</text>
</comment>
<reference evidence="2 3" key="1">
    <citation type="submission" date="2023-05" db="EMBL/GenBank/DDBJ databases">
        <title>B98-5 Cell Line De Novo Hybrid Assembly: An Optical Mapping Approach.</title>
        <authorList>
            <person name="Kananen K."/>
            <person name="Auerbach J.A."/>
            <person name="Kautto E."/>
            <person name="Blachly J.S."/>
        </authorList>
    </citation>
    <scope>NUCLEOTIDE SEQUENCE [LARGE SCALE GENOMIC DNA]</scope>
    <source>
        <strain evidence="2">B95-8</strain>
        <tissue evidence="2">Cell line</tissue>
    </source>
</reference>
<organism evidence="2 3">
    <name type="scientific">Saguinus oedipus</name>
    <name type="common">Cotton-top tamarin</name>
    <name type="synonym">Oedipomidas oedipus</name>
    <dbReference type="NCBI Taxonomy" id="9490"/>
    <lineage>
        <taxon>Eukaryota</taxon>
        <taxon>Metazoa</taxon>
        <taxon>Chordata</taxon>
        <taxon>Craniata</taxon>
        <taxon>Vertebrata</taxon>
        <taxon>Euteleostomi</taxon>
        <taxon>Mammalia</taxon>
        <taxon>Eutheria</taxon>
        <taxon>Euarchontoglires</taxon>
        <taxon>Primates</taxon>
        <taxon>Haplorrhini</taxon>
        <taxon>Platyrrhini</taxon>
        <taxon>Cebidae</taxon>
        <taxon>Callitrichinae</taxon>
        <taxon>Saguinus</taxon>
    </lineage>
</organism>
<dbReference type="EMBL" id="JASSZA010000014">
    <property type="protein sequence ID" value="KAK2094545.1"/>
    <property type="molecule type" value="Genomic_DNA"/>
</dbReference>
<sequence>MAAGHKEPFVCLVSVGLVQTVGSRCSRYAGPLPNQDLAADATAGFARSPVAVVYPMQLSRSRTQNSPANQFPAAVNLNLVLLAAATYAPLMQSQALGSLGQGSHSIRSWAVPAHPSPGPNLDFSPPLYQETGSPASDPKS</sequence>
<gene>
    <name evidence="2" type="ORF">P7K49_028283</name>
</gene>
<keyword evidence="3" id="KW-1185">Reference proteome</keyword>
<proteinExistence type="predicted"/>
<evidence type="ECO:0000313" key="3">
    <source>
        <dbReference type="Proteomes" id="UP001266305"/>
    </source>
</evidence>
<name>A0ABQ9UCT0_SAGOE</name>
<protein>
    <submittedName>
        <fullName evidence="2">Uncharacterized protein</fullName>
    </submittedName>
</protein>